<dbReference type="PANTHER" id="PTHR11695">
    <property type="entry name" value="ALCOHOL DEHYDROGENASE RELATED"/>
    <property type="match status" value="1"/>
</dbReference>
<protein>
    <submittedName>
        <fullName evidence="2">Uncharacterized protein</fullName>
    </submittedName>
</protein>
<evidence type="ECO:0000256" key="1">
    <source>
        <dbReference type="SAM" id="MobiDB-lite"/>
    </source>
</evidence>
<feature type="compositionally biased region" description="Polar residues" evidence="1">
    <location>
        <begin position="323"/>
        <end position="345"/>
    </location>
</feature>
<organism evidence="2 3">
    <name type="scientific">Lentinula detonsa</name>
    <dbReference type="NCBI Taxonomy" id="2804962"/>
    <lineage>
        <taxon>Eukaryota</taxon>
        <taxon>Fungi</taxon>
        <taxon>Dikarya</taxon>
        <taxon>Basidiomycota</taxon>
        <taxon>Agaricomycotina</taxon>
        <taxon>Agaricomycetes</taxon>
        <taxon>Agaricomycetidae</taxon>
        <taxon>Agaricales</taxon>
        <taxon>Marasmiineae</taxon>
        <taxon>Omphalotaceae</taxon>
        <taxon>Lentinula</taxon>
    </lineage>
</organism>
<feature type="region of interest" description="Disordered" evidence="1">
    <location>
        <begin position="911"/>
        <end position="1008"/>
    </location>
</feature>
<dbReference type="Gene3D" id="3.90.180.10">
    <property type="entry name" value="Medium-chain alcohol dehydrogenases, catalytic domain"/>
    <property type="match status" value="1"/>
</dbReference>
<name>A0AA38Q506_9AGAR</name>
<dbReference type="GO" id="GO:0005739">
    <property type="term" value="C:mitochondrion"/>
    <property type="evidence" value="ECO:0007669"/>
    <property type="project" value="TreeGrafter"/>
</dbReference>
<accession>A0AA38Q506</accession>
<feature type="compositionally biased region" description="Polar residues" evidence="1">
    <location>
        <begin position="939"/>
        <end position="956"/>
    </location>
</feature>
<feature type="compositionally biased region" description="Basic residues" evidence="1">
    <location>
        <begin position="678"/>
        <end position="687"/>
    </location>
</feature>
<reference evidence="2" key="1">
    <citation type="submission" date="2022-08" db="EMBL/GenBank/DDBJ databases">
        <authorList>
            <consortium name="DOE Joint Genome Institute"/>
            <person name="Min B."/>
            <person name="Riley R."/>
            <person name="Sierra-Patev S."/>
            <person name="Naranjo-Ortiz M."/>
            <person name="Looney B."/>
            <person name="Konkel Z."/>
            <person name="Slot J.C."/>
            <person name="Sakamoto Y."/>
            <person name="Steenwyk J.L."/>
            <person name="Rokas A."/>
            <person name="Carro J."/>
            <person name="Camarero S."/>
            <person name="Ferreira P."/>
            <person name="Molpeceres G."/>
            <person name="Ruiz-Duenas F.J."/>
            <person name="Serrano A."/>
            <person name="Henrissat B."/>
            <person name="Drula E."/>
            <person name="Hughes K.W."/>
            <person name="Mata J.L."/>
            <person name="Ishikawa N.K."/>
            <person name="Vargas-Isla R."/>
            <person name="Ushijima S."/>
            <person name="Smith C.A."/>
            <person name="Ahrendt S."/>
            <person name="Andreopoulos W."/>
            <person name="He G."/>
            <person name="Labutti K."/>
            <person name="Lipzen A."/>
            <person name="Ng V."/>
            <person name="Sandor L."/>
            <person name="Barry K."/>
            <person name="Martinez A.T."/>
            <person name="Xiao Y."/>
            <person name="Gibbons J.G."/>
            <person name="Terashima K."/>
            <person name="Hibbett D.S."/>
            <person name="Grigoriev I.V."/>
        </authorList>
    </citation>
    <scope>NUCLEOTIDE SEQUENCE</scope>
    <source>
        <strain evidence="2">TFB7829</strain>
    </source>
</reference>
<feature type="region of interest" description="Disordered" evidence="1">
    <location>
        <begin position="542"/>
        <end position="573"/>
    </location>
</feature>
<dbReference type="AlphaFoldDB" id="A0AA38Q506"/>
<feature type="region of interest" description="Disordered" evidence="1">
    <location>
        <begin position="84"/>
        <end position="115"/>
    </location>
</feature>
<proteinExistence type="predicted"/>
<dbReference type="SUPFAM" id="SSF50129">
    <property type="entry name" value="GroES-like"/>
    <property type="match status" value="1"/>
</dbReference>
<feature type="compositionally biased region" description="Polar residues" evidence="1">
    <location>
        <begin position="983"/>
        <end position="1008"/>
    </location>
</feature>
<dbReference type="PANTHER" id="PTHR11695:SF294">
    <property type="entry name" value="RETICULON-4-INTERACTING PROTEIN 1, MITOCHONDRIAL"/>
    <property type="match status" value="1"/>
</dbReference>
<feature type="region of interest" description="Disordered" evidence="1">
    <location>
        <begin position="164"/>
        <end position="205"/>
    </location>
</feature>
<evidence type="ECO:0000313" key="3">
    <source>
        <dbReference type="Proteomes" id="UP001163850"/>
    </source>
</evidence>
<dbReference type="Proteomes" id="UP001163850">
    <property type="component" value="Unassembled WGS sequence"/>
</dbReference>
<dbReference type="Gene3D" id="3.40.50.720">
    <property type="entry name" value="NAD(P)-binding Rossmann-like Domain"/>
    <property type="match status" value="1"/>
</dbReference>
<gene>
    <name evidence="2" type="ORF">F5890DRAFT_757127</name>
</gene>
<feature type="compositionally biased region" description="Polar residues" evidence="1">
    <location>
        <begin position="277"/>
        <end position="286"/>
    </location>
</feature>
<feature type="compositionally biased region" description="Polar residues" evidence="1">
    <location>
        <begin position="305"/>
        <end position="315"/>
    </location>
</feature>
<comment type="caution">
    <text evidence="2">The sequence shown here is derived from an EMBL/GenBank/DDBJ whole genome shotgun (WGS) entry which is preliminary data.</text>
</comment>
<evidence type="ECO:0000313" key="2">
    <source>
        <dbReference type="EMBL" id="KAJ3987604.1"/>
    </source>
</evidence>
<dbReference type="EMBL" id="MU801921">
    <property type="protein sequence ID" value="KAJ3987604.1"/>
    <property type="molecule type" value="Genomic_DNA"/>
</dbReference>
<feature type="compositionally biased region" description="Polar residues" evidence="1">
    <location>
        <begin position="164"/>
        <end position="173"/>
    </location>
</feature>
<sequence length="1091" mass="117378">MTKPTILQTLLGRPSQTYTFPQDRDYHSTKAHMFRVASEAKPTTQKTPDLPSQQPPATAVVGINGIYHTDTVLSESHVIDSQLGFDGQLDDDKDSGSDSGEDIFYTPNTSPMAPTVKQLDLPSDSAIATRIPLVSRSTTTSISSNSLDGHSIFSLDSSPLSDSTHITTPNISETGHDSVTKSSRRGTATRRSNSDRTKQPSLTYTDEDWAKDVRWLAPPQSTTSSTISLKKKSKISANNTVASTSYYLAQLPPKIVPQPPPQPSRPRPRPKMRSKSVGINNHSIMTSMAALLEEEDEDRESSHRTSQGSLNSAALTSERVRTHSTSAPRQRTSNSLRRQNYSTKPLSRRKSRSLENLPHITARGHALDSVGVSSLSSFASSTSYASSIPSSGTPGYTSLTLPRAPQPAFIPNPSRPVSVVGGADGKIDLTKSGIAQTTMATVEVTKGLAGTSKTGIFGLGAILNRARSRSVAAAKVVATGAPTDAGIASNFRSRQAGVDAVLSFTSYRRPPDYIPSAGVLVQVWSVAVDGIDARLSGVVHSRGGGASPRPHVIGRGTSEREVTNTSPNRPSLFRSVSKKHKRSESDNFLGWSSASGHRIEPDVGYIPGRSFVGRVLECGWDVSEDVVRKGEWVVGLLDVKKCGALQEFIVADRHRVHRIPHPMIPSVSSPAEALSPPSRRKSSHHQKQSPSSSASTSTPSSSRSNSLSRPGRPPNLNLNPPLTLEEYALLPLCGIFAYRAVRTLAYAFGKPMPSSAEIEGGSVTKRHINEHEEGSRRRALVLRGHDGVGAIAVQMLVRRGWRVCVHAPFLTTIDSEFVVEEGSKEEREYMERIERRVRRWGAEEVVFDDGGGVEGPGEGGACDEDGVAAVVRVIERLVGDGDVFDAVLDTIGGKEVWEASERLLRNTGVSAPDSILHSSSSSSSGKSLVRRRKDKTKDITSSGNPPHGTGQFTTLVGDTPSRPIPTAGDHFKAGLRSMKNTHKTTQSHPSYTQDEPSNDVTSKGLSASSNGNGKVGYAWVSIAQDVDWEGEDVRDSLGAVIQMAMNEGVRPWVNAIDDVDKRLVPFERTPRIFVANGPLSNGGTAVVKVVE</sequence>
<feature type="region of interest" description="Disordered" evidence="1">
    <location>
        <begin position="252"/>
        <end position="354"/>
    </location>
</feature>
<dbReference type="InterPro" id="IPR011032">
    <property type="entry name" value="GroES-like_sf"/>
</dbReference>
<feature type="compositionally biased region" description="Pro residues" evidence="1">
    <location>
        <begin position="254"/>
        <end position="265"/>
    </location>
</feature>
<feature type="compositionally biased region" description="Low complexity" evidence="1">
    <location>
        <begin position="911"/>
        <end position="927"/>
    </location>
</feature>
<feature type="compositionally biased region" description="Low complexity" evidence="1">
    <location>
        <begin position="688"/>
        <end position="718"/>
    </location>
</feature>
<feature type="region of interest" description="Disordered" evidence="1">
    <location>
        <begin position="661"/>
        <end position="718"/>
    </location>
</feature>
<dbReference type="InterPro" id="IPR050700">
    <property type="entry name" value="YIM1/Zinc_Alcohol_DH_Fams"/>
</dbReference>